<evidence type="ECO:0000256" key="2">
    <source>
        <dbReference type="ARBA" id="ARBA00022448"/>
    </source>
</evidence>
<dbReference type="SUPFAM" id="SSF56935">
    <property type="entry name" value="Porins"/>
    <property type="match status" value="1"/>
</dbReference>
<dbReference type="Pfam" id="PF13715">
    <property type="entry name" value="CarbopepD_reg_2"/>
    <property type="match status" value="1"/>
</dbReference>
<dbReference type="InterPro" id="IPR008969">
    <property type="entry name" value="CarboxyPept-like_regulatory"/>
</dbReference>
<comment type="caution">
    <text evidence="9">The sequence shown here is derived from an EMBL/GenBank/DDBJ whole genome shotgun (WGS) entry which is preliminary data.</text>
</comment>
<dbReference type="Pfam" id="PF07715">
    <property type="entry name" value="Plug"/>
    <property type="match status" value="1"/>
</dbReference>
<keyword evidence="6 7" id="KW-0998">Cell outer membrane</keyword>
<evidence type="ECO:0000313" key="10">
    <source>
        <dbReference type="Proteomes" id="UP000267223"/>
    </source>
</evidence>
<dbReference type="PROSITE" id="PS52016">
    <property type="entry name" value="TONB_DEPENDENT_REC_3"/>
    <property type="match status" value="1"/>
</dbReference>
<evidence type="ECO:0000256" key="5">
    <source>
        <dbReference type="ARBA" id="ARBA00023136"/>
    </source>
</evidence>
<dbReference type="InterPro" id="IPR037066">
    <property type="entry name" value="Plug_dom_sf"/>
</dbReference>
<protein>
    <submittedName>
        <fullName evidence="9">SusC/RagA family TonB-linked outer membrane protein</fullName>
    </submittedName>
</protein>
<dbReference type="SUPFAM" id="SSF49464">
    <property type="entry name" value="Carboxypeptidase regulatory domain-like"/>
    <property type="match status" value="1"/>
</dbReference>
<evidence type="ECO:0000256" key="3">
    <source>
        <dbReference type="ARBA" id="ARBA00022452"/>
    </source>
</evidence>
<dbReference type="Gene3D" id="2.60.40.1120">
    <property type="entry name" value="Carboxypeptidase-like, regulatory domain"/>
    <property type="match status" value="1"/>
</dbReference>
<dbReference type="GO" id="GO:0009279">
    <property type="term" value="C:cell outer membrane"/>
    <property type="evidence" value="ECO:0007669"/>
    <property type="project" value="UniProtKB-SubCell"/>
</dbReference>
<dbReference type="InterPro" id="IPR036942">
    <property type="entry name" value="Beta-barrel_TonB_sf"/>
</dbReference>
<evidence type="ECO:0000313" key="9">
    <source>
        <dbReference type="EMBL" id="RNI37351.1"/>
    </source>
</evidence>
<evidence type="ECO:0000259" key="8">
    <source>
        <dbReference type="SMART" id="SM00965"/>
    </source>
</evidence>
<accession>A0A3M9NHZ7</accession>
<dbReference type="Pfam" id="PF07660">
    <property type="entry name" value="STN"/>
    <property type="match status" value="1"/>
</dbReference>
<keyword evidence="3 7" id="KW-1134">Transmembrane beta strand</keyword>
<feature type="domain" description="Secretin/TonB short N-terminal" evidence="8">
    <location>
        <begin position="68"/>
        <end position="120"/>
    </location>
</feature>
<comment type="similarity">
    <text evidence="7">Belongs to the TonB-dependent receptor family.</text>
</comment>
<dbReference type="InterPro" id="IPR011662">
    <property type="entry name" value="Secretin/TonB_short_N"/>
</dbReference>
<name>A0A3M9NHZ7_9BACT</name>
<dbReference type="Gene3D" id="2.40.170.20">
    <property type="entry name" value="TonB-dependent receptor, beta-barrel domain"/>
    <property type="match status" value="1"/>
</dbReference>
<dbReference type="InterPro" id="IPR012910">
    <property type="entry name" value="Plug_dom"/>
</dbReference>
<dbReference type="OrthoDB" id="9768177at2"/>
<evidence type="ECO:0000256" key="1">
    <source>
        <dbReference type="ARBA" id="ARBA00004571"/>
    </source>
</evidence>
<dbReference type="RefSeq" id="WP_123120192.1">
    <property type="nucleotide sequence ID" value="NZ_RJJR01000005.1"/>
</dbReference>
<dbReference type="NCBIfam" id="TIGR04057">
    <property type="entry name" value="SusC_RagA_signa"/>
    <property type="match status" value="1"/>
</dbReference>
<keyword evidence="2 7" id="KW-0813">Transport</keyword>
<evidence type="ECO:0000256" key="6">
    <source>
        <dbReference type="ARBA" id="ARBA00023237"/>
    </source>
</evidence>
<reference evidence="9 10" key="1">
    <citation type="submission" date="2018-11" db="EMBL/GenBank/DDBJ databases">
        <title>Draft genome sequence of Ferruginibacter sp. BO-59.</title>
        <authorList>
            <person name="Im W.T."/>
        </authorList>
    </citation>
    <scope>NUCLEOTIDE SEQUENCE [LARGE SCALE GENOMIC DNA]</scope>
    <source>
        <strain evidence="9 10">BO-59</strain>
    </source>
</reference>
<dbReference type="Gene3D" id="2.170.130.10">
    <property type="entry name" value="TonB-dependent receptor, plug domain"/>
    <property type="match status" value="1"/>
</dbReference>
<keyword evidence="5 7" id="KW-0472">Membrane</keyword>
<dbReference type="EMBL" id="RJJR01000005">
    <property type="protein sequence ID" value="RNI37351.1"/>
    <property type="molecule type" value="Genomic_DNA"/>
</dbReference>
<gene>
    <name evidence="9" type="ORF">EFY79_08100</name>
</gene>
<evidence type="ECO:0000256" key="7">
    <source>
        <dbReference type="PROSITE-ProRule" id="PRU01360"/>
    </source>
</evidence>
<comment type="subcellular location">
    <subcellularLocation>
        <location evidence="1 7">Cell outer membrane</location>
        <topology evidence="1 7">Multi-pass membrane protein</topology>
    </subcellularLocation>
</comment>
<dbReference type="InterPro" id="IPR039426">
    <property type="entry name" value="TonB-dep_rcpt-like"/>
</dbReference>
<proteinExistence type="inferred from homology"/>
<dbReference type="InterPro" id="IPR023997">
    <property type="entry name" value="TonB-dep_OMP_SusC/RagA_CS"/>
</dbReference>
<dbReference type="AlphaFoldDB" id="A0A3M9NHZ7"/>
<sequence length="1127" mass="124690">MKFLKHPNGAHQKHWLVKSLVIMKLTIIILLISCMQVRAKGYSQAITLNLKSVELRKALNTVEKHTNFRFLYSERKMADGDKVSINVTNADISQVMNQLLSGTSLSYKTLGNNLIVLVQKDEEVQDVVATGKVTDKATGLPIAGASIQIKGSNAGTTTDGNGNYSINVPERATLVISSIGYNNLEIPVQGRSVINVTLEVSTTGLNEVVVTALGITRASKALGYAVQKVGGNEIQTVKGVDVGTSLSGKVSGLVIKNSTEFDATPTIELRGESPMLVIDGVPYSNLTLRDIPTDNIADISVLKGPTAAALYGAKGASGAIMITTKKGKGKGLSIDLNSNTMVALGYLAIPKVQTSYGHGIDGQISTDYVWGPKLDIGDSAIQWNPVSKQTEMRPLVSSGKNNLKNFLETGLITNNNISVMQSGENGYFRAGINHIYNKGQFPNEHLNIINYTMSGALKVGDKFNIESHMGYTWQKSPQIWGRGYGAQGYLYQILMWTGPDYDIRQYRDYWVTPNEKQNWLYTAWYDNPYLIAYEKLDGVVRNKLNASLTANYQFTKDLSLMFRTGYDFYKNEETVQSPAGINSTRGGSSGNTFGWNYSGKGMFGMNQLWGFSTNNDLILTYDKKINQFDVNVLGGSSISYFTDREFGSQTRNGLAVPGWYSLANAVPSTTAGVDALRTNYGTWSEQVNSLYGKASLGWNTTVFLDLTGRNDWSSTQSASQRSYFYPSISSSVIVSKFIPMPAYVDMWKLRGSWTQDKLPAGIYDNNRTFSGGTSWGLPSSTYPGNLLGKDLLPSSTRTWEVGTEAYLASGRLHFDVAYFNKYYYDQQTSATISSASGFSSTLINTKETYARRGLEVTVDGSVIKNKDFEWRSMINYSFQHRYYINLDPVYSADNLWTKKGARLDAYISEPLLRDPKGQLINDGGFPVLSDYYGNLGYTDPKFSFGFINNFTIKDFIIGVSIDGRIGGIMYDYIWNKMFDTGANPETDTKWRYDQVVLGLINYVGPGVKVVSGEAKYDKYGRITSDTRKYATNDVAVGYQDYEQWLNGAGYEHGLKNQSFIKLREISVGYNFPKRLLGKTGIKNATLSLTAQNVLMWTKFTFSDPDLGDENLNAPSQRLLGLNIKLGF</sequence>
<dbReference type="NCBIfam" id="TIGR04056">
    <property type="entry name" value="OMP_RagA_SusC"/>
    <property type="match status" value="1"/>
</dbReference>
<keyword evidence="4 7" id="KW-0812">Transmembrane</keyword>
<dbReference type="SMART" id="SM00965">
    <property type="entry name" value="STN"/>
    <property type="match status" value="1"/>
</dbReference>
<dbReference type="InterPro" id="IPR023996">
    <property type="entry name" value="TonB-dep_OMP_SusC/RagA"/>
</dbReference>
<organism evidence="9 10">
    <name type="scientific">Hanamia caeni</name>
    <dbReference type="NCBI Taxonomy" id="2294116"/>
    <lineage>
        <taxon>Bacteria</taxon>
        <taxon>Pseudomonadati</taxon>
        <taxon>Bacteroidota</taxon>
        <taxon>Chitinophagia</taxon>
        <taxon>Chitinophagales</taxon>
        <taxon>Chitinophagaceae</taxon>
        <taxon>Hanamia</taxon>
    </lineage>
</organism>
<dbReference type="Proteomes" id="UP000267223">
    <property type="component" value="Unassembled WGS sequence"/>
</dbReference>
<evidence type="ECO:0000256" key="4">
    <source>
        <dbReference type="ARBA" id="ARBA00022692"/>
    </source>
</evidence>
<keyword evidence="10" id="KW-1185">Reference proteome</keyword>